<dbReference type="Proteomes" id="UP000076660">
    <property type="component" value="Unassembled WGS sequence"/>
</dbReference>
<name>A0A1W2LSE3_9PSEU</name>
<sequence length="87" mass="9307">MGGGGALGVTPRGGRKSSPASPKTAKQRSPSKGFTVKNHSTDSALFSHPLDTQVERHDPATPQGERYMDLFREPSYPTPELSADAVR</sequence>
<gene>
    <name evidence="2" type="ORF">AVR91_0220295</name>
</gene>
<evidence type="ECO:0000313" key="2">
    <source>
        <dbReference type="EMBL" id="ONF67802.1"/>
    </source>
</evidence>
<protein>
    <submittedName>
        <fullName evidence="2">Uncharacterized protein</fullName>
    </submittedName>
</protein>
<organism evidence="2 3">
    <name type="scientific">Amycolatopsis keratiniphila subsp. keratiniphila</name>
    <dbReference type="NCBI Taxonomy" id="227715"/>
    <lineage>
        <taxon>Bacteria</taxon>
        <taxon>Bacillati</taxon>
        <taxon>Actinomycetota</taxon>
        <taxon>Actinomycetes</taxon>
        <taxon>Pseudonocardiales</taxon>
        <taxon>Pseudonocardiaceae</taxon>
        <taxon>Amycolatopsis</taxon>
        <taxon>Amycolatopsis japonica group</taxon>
    </lineage>
</organism>
<dbReference type="AlphaFoldDB" id="A0A1W2LSE3"/>
<comment type="caution">
    <text evidence="2">The sequence shown here is derived from an EMBL/GenBank/DDBJ whole genome shotgun (WGS) entry which is preliminary data.</text>
</comment>
<proteinExistence type="predicted"/>
<feature type="compositionally biased region" description="Polar residues" evidence="1">
    <location>
        <begin position="27"/>
        <end position="44"/>
    </location>
</feature>
<feature type="region of interest" description="Disordered" evidence="1">
    <location>
        <begin position="1"/>
        <end position="87"/>
    </location>
</feature>
<reference evidence="2 3" key="1">
    <citation type="submission" date="2016-12" db="EMBL/GenBank/DDBJ databases">
        <title>Amycolatopsis keratiniphila subsp. keratiniphila genome sequencing and assembly.</title>
        <authorList>
            <person name="Mayilraj S."/>
            <person name="Kaur N."/>
        </authorList>
    </citation>
    <scope>NUCLEOTIDE SEQUENCE [LARGE SCALE GENOMIC DNA]</scope>
    <source>
        <strain evidence="2 3">DSM 44409</strain>
    </source>
</reference>
<accession>A0A1W2LSE3</accession>
<evidence type="ECO:0000313" key="3">
    <source>
        <dbReference type="Proteomes" id="UP000076660"/>
    </source>
</evidence>
<evidence type="ECO:0000256" key="1">
    <source>
        <dbReference type="SAM" id="MobiDB-lite"/>
    </source>
</evidence>
<dbReference type="EMBL" id="LQMT02000020">
    <property type="protein sequence ID" value="ONF67802.1"/>
    <property type="molecule type" value="Genomic_DNA"/>
</dbReference>